<keyword evidence="14" id="KW-0675">Receptor</keyword>
<dbReference type="RefSeq" id="WP_381421903.1">
    <property type="nucleotide sequence ID" value="NZ_JBHSDH010000013.1"/>
</dbReference>
<keyword evidence="15" id="KW-1185">Reference proteome</keyword>
<evidence type="ECO:0000313" key="14">
    <source>
        <dbReference type="EMBL" id="MFC4291763.1"/>
    </source>
</evidence>
<comment type="similarity">
    <text evidence="8 9">Belongs to the TonB-dependent receptor family.</text>
</comment>
<feature type="region of interest" description="Disordered" evidence="10">
    <location>
        <begin position="294"/>
        <end position="315"/>
    </location>
</feature>
<evidence type="ECO:0000256" key="4">
    <source>
        <dbReference type="ARBA" id="ARBA00022692"/>
    </source>
</evidence>
<evidence type="ECO:0000256" key="1">
    <source>
        <dbReference type="ARBA" id="ARBA00004571"/>
    </source>
</evidence>
<protein>
    <submittedName>
        <fullName evidence="14">TonB-dependent receptor</fullName>
    </submittedName>
</protein>
<dbReference type="Gene3D" id="2.40.170.20">
    <property type="entry name" value="TonB-dependent receptor, beta-barrel domain"/>
    <property type="match status" value="1"/>
</dbReference>
<dbReference type="InterPro" id="IPR000531">
    <property type="entry name" value="Beta-barrel_TonB"/>
</dbReference>
<sequence length="702" mass="75328">MRSLPLAASLIAISIAAPVHAQETAKQQDDDFHVDKEIVVTAPYFERLDLLAGTSAIAGEDLAEKTRGQIGDILLSIPGVSATSFSPGASRPVLRGYQGNRVAVLTDGIGNIDVSNTSADHAVTIDSLTAERIEVLRGPAVLLFGGQAVGGAVNVIDKRIPRSVPDKPVHIDAILGYGSAANEYSTGASADFKLTDRVAFHVDGSYRNSDDLRSGGFVLSPGLRAEALAFAAEEREEGNIEEAEEAEATAALRGDIPNSAVETWTVGSGIAFIDDGGSLGVSFNIYDTNYGVPARPGAEHHGEEEGGEEEEGEAPVSIDLRQYRFDLRGSVNTGGGFFDKINIRAGYADYEHTEFEGAEVGTRFLSQGIEGRAELVQSDNGGWKGASGIQYQVRDFEAIGAEAFVPPNTSSQLGLFTLQEIALGGFEIELAARYDRANLAADTLDVDRSFNNVSAALGLSYLIGDLKLGTNISRTGRAPSAEELFSNGPHIATQAFEIGDVNLDSERSWNGEIYARYDSQTIGLSATLYTNRFDGFIFETETGEEEDGLPVFQFQQADANVWGVELEASARIANIREFDVALTGVADYTRAKIKDGGGNVPRIPPLRLLGGFELNSRQLDLRAEVEWSDDQNKTASFETATEGFTLVNTSATWRPFGANRNIALIASANNLFDVTARRAASFTKDFVPLGGRDFRLTARFSF</sequence>
<evidence type="ECO:0000256" key="2">
    <source>
        <dbReference type="ARBA" id="ARBA00022448"/>
    </source>
</evidence>
<dbReference type="PANTHER" id="PTHR30069">
    <property type="entry name" value="TONB-DEPENDENT OUTER MEMBRANE RECEPTOR"/>
    <property type="match status" value="1"/>
</dbReference>
<evidence type="ECO:0000256" key="7">
    <source>
        <dbReference type="ARBA" id="ARBA00023237"/>
    </source>
</evidence>
<dbReference type="EMBL" id="JBHSDH010000013">
    <property type="protein sequence ID" value="MFC4291763.1"/>
    <property type="molecule type" value="Genomic_DNA"/>
</dbReference>
<dbReference type="InterPro" id="IPR037066">
    <property type="entry name" value="Plug_dom_sf"/>
</dbReference>
<dbReference type="InterPro" id="IPR012910">
    <property type="entry name" value="Plug_dom"/>
</dbReference>
<dbReference type="InterPro" id="IPR036942">
    <property type="entry name" value="Beta-barrel_TonB_sf"/>
</dbReference>
<dbReference type="PANTHER" id="PTHR30069:SF40">
    <property type="entry name" value="TONB-DEPENDENT RECEPTOR NMB0964-RELATED"/>
    <property type="match status" value="1"/>
</dbReference>
<evidence type="ECO:0000256" key="8">
    <source>
        <dbReference type="PROSITE-ProRule" id="PRU01360"/>
    </source>
</evidence>
<feature type="domain" description="TonB-dependent receptor plug" evidence="13">
    <location>
        <begin position="51"/>
        <end position="152"/>
    </location>
</feature>
<accession>A0ABV8REG3</accession>
<evidence type="ECO:0000256" key="3">
    <source>
        <dbReference type="ARBA" id="ARBA00022452"/>
    </source>
</evidence>
<name>A0ABV8REG3_9SPHN</name>
<dbReference type="Proteomes" id="UP001595887">
    <property type="component" value="Unassembled WGS sequence"/>
</dbReference>
<comment type="subcellular location">
    <subcellularLocation>
        <location evidence="1 8">Cell outer membrane</location>
        <topology evidence="1 8">Multi-pass membrane protein</topology>
    </subcellularLocation>
</comment>
<keyword evidence="7 8" id="KW-0998">Cell outer membrane</keyword>
<keyword evidence="4 8" id="KW-0812">Transmembrane</keyword>
<reference evidence="15" key="1">
    <citation type="journal article" date="2019" name="Int. J. Syst. Evol. Microbiol.">
        <title>The Global Catalogue of Microorganisms (GCM) 10K type strain sequencing project: providing services to taxonomists for standard genome sequencing and annotation.</title>
        <authorList>
            <consortium name="The Broad Institute Genomics Platform"/>
            <consortium name="The Broad Institute Genome Sequencing Center for Infectious Disease"/>
            <person name="Wu L."/>
            <person name="Ma J."/>
        </authorList>
    </citation>
    <scope>NUCLEOTIDE SEQUENCE [LARGE SCALE GENOMIC DNA]</scope>
    <source>
        <strain evidence="15">CECT 8531</strain>
    </source>
</reference>
<comment type="caution">
    <text evidence="14">The sequence shown here is derived from an EMBL/GenBank/DDBJ whole genome shotgun (WGS) entry which is preliminary data.</text>
</comment>
<evidence type="ECO:0000256" key="5">
    <source>
        <dbReference type="ARBA" id="ARBA00023077"/>
    </source>
</evidence>
<proteinExistence type="inferred from homology"/>
<dbReference type="PROSITE" id="PS52016">
    <property type="entry name" value="TONB_DEPENDENT_REC_3"/>
    <property type="match status" value="1"/>
</dbReference>
<keyword evidence="3 8" id="KW-1134">Transmembrane beta strand</keyword>
<feature type="domain" description="TonB-dependent receptor-like beta-barrel" evidence="12">
    <location>
        <begin position="315"/>
        <end position="671"/>
    </location>
</feature>
<keyword evidence="11" id="KW-0732">Signal</keyword>
<keyword evidence="2 8" id="KW-0813">Transport</keyword>
<gene>
    <name evidence="14" type="ORF">ACFOWX_04955</name>
</gene>
<organism evidence="14 15">
    <name type="scientific">Sphingorhabdus arenilitoris</name>
    <dbReference type="NCBI Taxonomy" id="1490041"/>
    <lineage>
        <taxon>Bacteria</taxon>
        <taxon>Pseudomonadati</taxon>
        <taxon>Pseudomonadota</taxon>
        <taxon>Alphaproteobacteria</taxon>
        <taxon>Sphingomonadales</taxon>
        <taxon>Sphingomonadaceae</taxon>
        <taxon>Sphingorhabdus</taxon>
    </lineage>
</organism>
<dbReference type="SUPFAM" id="SSF56935">
    <property type="entry name" value="Porins"/>
    <property type="match status" value="1"/>
</dbReference>
<dbReference type="InterPro" id="IPR039426">
    <property type="entry name" value="TonB-dep_rcpt-like"/>
</dbReference>
<dbReference type="Pfam" id="PF07715">
    <property type="entry name" value="Plug"/>
    <property type="match status" value="1"/>
</dbReference>
<keyword evidence="5 9" id="KW-0798">TonB box</keyword>
<dbReference type="Pfam" id="PF00593">
    <property type="entry name" value="TonB_dep_Rec_b-barrel"/>
    <property type="match status" value="1"/>
</dbReference>
<feature type="signal peptide" evidence="11">
    <location>
        <begin position="1"/>
        <end position="21"/>
    </location>
</feature>
<evidence type="ECO:0000313" key="15">
    <source>
        <dbReference type="Proteomes" id="UP001595887"/>
    </source>
</evidence>
<evidence type="ECO:0000256" key="10">
    <source>
        <dbReference type="SAM" id="MobiDB-lite"/>
    </source>
</evidence>
<evidence type="ECO:0000256" key="9">
    <source>
        <dbReference type="RuleBase" id="RU003357"/>
    </source>
</evidence>
<dbReference type="Gene3D" id="2.170.130.10">
    <property type="entry name" value="TonB-dependent receptor, plug domain"/>
    <property type="match status" value="1"/>
</dbReference>
<evidence type="ECO:0000256" key="11">
    <source>
        <dbReference type="SAM" id="SignalP"/>
    </source>
</evidence>
<evidence type="ECO:0000259" key="13">
    <source>
        <dbReference type="Pfam" id="PF07715"/>
    </source>
</evidence>
<evidence type="ECO:0000256" key="6">
    <source>
        <dbReference type="ARBA" id="ARBA00023136"/>
    </source>
</evidence>
<evidence type="ECO:0000259" key="12">
    <source>
        <dbReference type="Pfam" id="PF00593"/>
    </source>
</evidence>
<keyword evidence="6 8" id="KW-0472">Membrane</keyword>
<feature type="chain" id="PRO_5046870974" evidence="11">
    <location>
        <begin position="22"/>
        <end position="702"/>
    </location>
</feature>